<protein>
    <submittedName>
        <fullName evidence="1">Uncharacterized protein</fullName>
    </submittedName>
</protein>
<name>A0AB39C9P5_9VIRU</name>
<reference evidence="1" key="2">
    <citation type="submission" date="2024-07" db="EMBL/GenBank/DDBJ databases">
        <authorList>
            <person name="Foxall R."/>
        </authorList>
    </citation>
    <scope>NUCLEOTIDE SEQUENCE</scope>
</reference>
<evidence type="ECO:0000313" key="1">
    <source>
        <dbReference type="EMBL" id="XDJ03442.1"/>
    </source>
</evidence>
<organism evidence="1">
    <name type="scientific">Aliivibrio phage vB_Alvi_H905</name>
    <dbReference type="NCBI Taxonomy" id="3234039"/>
    <lineage>
        <taxon>Viruses</taxon>
    </lineage>
</organism>
<reference evidence="1" key="1">
    <citation type="journal article" date="2024" name="Genome Announc.">
        <title>Genome sequence of H905.</title>
        <authorList>
            <person name="Whistler C."/>
            <person name="Calawa J."/>
        </authorList>
    </citation>
    <scope>NUCLEOTIDE SEQUENCE</scope>
</reference>
<proteinExistence type="predicted"/>
<gene>
    <name evidence="1" type="ORF">H905_00024</name>
</gene>
<sequence length="81" mass="9510">MKLNPPTNLREVKTRTCSNCEYCIKVKRVFQSYNGNSSVEKENGCKRNSGDDFEMPCAYEEIERFVCDGFKWKKQNNQTDK</sequence>
<accession>A0AB39C9P5</accession>
<dbReference type="EMBL" id="PP986400">
    <property type="protein sequence ID" value="XDJ03442.1"/>
    <property type="molecule type" value="Genomic_DNA"/>
</dbReference>